<dbReference type="EMBL" id="CAJNOE010001348">
    <property type="protein sequence ID" value="CAF1415091.1"/>
    <property type="molecule type" value="Genomic_DNA"/>
</dbReference>
<evidence type="ECO:0000313" key="3">
    <source>
        <dbReference type="EMBL" id="CAF4028823.1"/>
    </source>
</evidence>
<reference evidence="2" key="1">
    <citation type="submission" date="2021-02" db="EMBL/GenBank/DDBJ databases">
        <authorList>
            <person name="Nowell W R."/>
        </authorList>
    </citation>
    <scope>NUCLEOTIDE SEQUENCE</scope>
</reference>
<accession>A0A815LYT0</accession>
<evidence type="ECO:0000313" key="4">
    <source>
        <dbReference type="Proteomes" id="UP000663860"/>
    </source>
</evidence>
<feature type="transmembrane region" description="Helical" evidence="1">
    <location>
        <begin position="148"/>
        <end position="170"/>
    </location>
</feature>
<dbReference type="EMBL" id="CAJOBB010003238">
    <property type="protein sequence ID" value="CAF4028823.1"/>
    <property type="molecule type" value="Genomic_DNA"/>
</dbReference>
<evidence type="ECO:0000313" key="2">
    <source>
        <dbReference type="EMBL" id="CAF1415091.1"/>
    </source>
</evidence>
<keyword evidence="1" id="KW-1133">Transmembrane helix</keyword>
<feature type="transmembrane region" description="Helical" evidence="1">
    <location>
        <begin position="7"/>
        <end position="25"/>
    </location>
</feature>
<feature type="transmembrane region" description="Helical" evidence="1">
    <location>
        <begin position="78"/>
        <end position="100"/>
    </location>
</feature>
<feature type="transmembrane region" description="Helical" evidence="1">
    <location>
        <begin position="107"/>
        <end position="128"/>
    </location>
</feature>
<name>A0A815LYT0_9BILA</name>
<evidence type="ECO:0000256" key="1">
    <source>
        <dbReference type="SAM" id="Phobius"/>
    </source>
</evidence>
<dbReference type="Proteomes" id="UP000663860">
    <property type="component" value="Unassembled WGS sequence"/>
</dbReference>
<keyword evidence="1" id="KW-0812">Transmembrane</keyword>
<dbReference type="PROSITE" id="PS51257">
    <property type="entry name" value="PROKAR_LIPOPROTEIN"/>
    <property type="match status" value="1"/>
</dbReference>
<dbReference type="Proteomes" id="UP000663868">
    <property type="component" value="Unassembled WGS sequence"/>
</dbReference>
<organism evidence="2 4">
    <name type="scientific">Adineta steineri</name>
    <dbReference type="NCBI Taxonomy" id="433720"/>
    <lineage>
        <taxon>Eukaryota</taxon>
        <taxon>Metazoa</taxon>
        <taxon>Spiralia</taxon>
        <taxon>Gnathifera</taxon>
        <taxon>Rotifera</taxon>
        <taxon>Eurotatoria</taxon>
        <taxon>Bdelloidea</taxon>
        <taxon>Adinetida</taxon>
        <taxon>Adinetidae</taxon>
        <taxon>Adineta</taxon>
    </lineage>
</organism>
<sequence length="175" mass="17928">MKLVPLVVGIILTVACMLYIVSNAVPSWGQLTVEGETAAYGLWKICGSGPGVKECASIKCPAATGDSSFCSKILAGRAFITLACIFSGIAAICLFICAFIDGKISRVLSLAAKVLAFVCLIMGIISVGTGGSTLKTLSVGDFKYKLGAAAIIGIVAIIINLVGAITSIFIKQSST</sequence>
<gene>
    <name evidence="2" type="ORF">IZO911_LOCUS40319</name>
    <name evidence="3" type="ORF">KXQ929_LOCUS30167</name>
</gene>
<protein>
    <submittedName>
        <fullName evidence="2">Uncharacterized protein</fullName>
    </submittedName>
</protein>
<keyword evidence="1" id="KW-0472">Membrane</keyword>
<comment type="caution">
    <text evidence="2">The sequence shown here is derived from an EMBL/GenBank/DDBJ whole genome shotgun (WGS) entry which is preliminary data.</text>
</comment>
<dbReference type="Gene3D" id="1.20.140.150">
    <property type="match status" value="1"/>
</dbReference>
<dbReference type="AlphaFoldDB" id="A0A815LYT0"/>
<proteinExistence type="predicted"/>